<dbReference type="Pfam" id="PF02518">
    <property type="entry name" value="HATPase_c"/>
    <property type="match status" value="1"/>
</dbReference>
<proteinExistence type="predicted"/>
<feature type="domain" description="Histidine kinase" evidence="8">
    <location>
        <begin position="324"/>
        <end position="541"/>
    </location>
</feature>
<dbReference type="EMBL" id="UOGJ01000096">
    <property type="protein sequence ID" value="VAX36444.1"/>
    <property type="molecule type" value="Genomic_DNA"/>
</dbReference>
<evidence type="ECO:0000256" key="1">
    <source>
        <dbReference type="ARBA" id="ARBA00000085"/>
    </source>
</evidence>
<dbReference type="SMART" id="SM00304">
    <property type="entry name" value="HAMP"/>
    <property type="match status" value="1"/>
</dbReference>
<keyword evidence="3" id="KW-0597">Phosphoprotein</keyword>
<feature type="coiled-coil region" evidence="6">
    <location>
        <begin position="273"/>
        <end position="300"/>
    </location>
</feature>
<name>A0A3B1DK66_9ZZZZ</name>
<dbReference type="InterPro" id="IPR004358">
    <property type="entry name" value="Sig_transdc_His_kin-like_C"/>
</dbReference>
<evidence type="ECO:0000256" key="5">
    <source>
        <dbReference type="ARBA" id="ARBA00022777"/>
    </source>
</evidence>
<sequence length="542" mass="61742">MKLTSKISVLTVALLIILLSNTVIGLVQLSKIEFALRDVVNKDILLTEKITSTTHHQFKKAILFERVIRVAEEIVFETGISSSRKSYLIDHINWIRKGFDKLADTIDQDILSARHIVQKEIEKAKDKASFEELKEAEDFLLRIEKIHRSYESVTENIFQAINTGTYSMSFDDIKKIERKEKSLAFEIESLLEFVQGFTKKSVEQAKYEERETRKALWLGVMGSIILGFLMVFSIRRSIAHPLKDLVNAAHHVGEGKFDLYLDASSRDEIGDVSRAFNMMAKKLEDLNKELEQKNQILGSSLTVTKSQKQDLEKINKELDNFVYTVSHDIRAPLVGITGYGAYLENQYKDTLDAKGQKCVTGITRGAERLRRLIDDLLELTRIARIKNPFEKASVNQIVQTVVDRLEFNIQEAGVELKIQRDIPEIICDRIKLTEVFSNLIGNAVKFFSKIQEDKPCIEVGYIEQKDFHEFFVKDNGIGIAPEHHQEVFSIFKRLHNSQEYAGTGAGLSIVKGVIEDHGGKIWIESQLGKGATFRFTISKKLV</sequence>
<dbReference type="Pfam" id="PF00512">
    <property type="entry name" value="HisKA"/>
    <property type="match status" value="1"/>
</dbReference>
<evidence type="ECO:0000259" key="9">
    <source>
        <dbReference type="PROSITE" id="PS50885"/>
    </source>
</evidence>
<dbReference type="InterPro" id="IPR050351">
    <property type="entry name" value="BphY/WalK/GraS-like"/>
</dbReference>
<feature type="domain" description="HAMP" evidence="9">
    <location>
        <begin position="236"/>
        <end position="288"/>
    </location>
</feature>
<dbReference type="SMART" id="SM00388">
    <property type="entry name" value="HisKA"/>
    <property type="match status" value="1"/>
</dbReference>
<comment type="catalytic activity">
    <reaction evidence="1">
        <text>ATP + protein L-histidine = ADP + protein N-phospho-L-histidine.</text>
        <dbReference type="EC" id="2.7.13.3"/>
    </reaction>
</comment>
<dbReference type="CDD" id="cd00082">
    <property type="entry name" value="HisKA"/>
    <property type="match status" value="1"/>
</dbReference>
<dbReference type="CDD" id="cd06225">
    <property type="entry name" value="HAMP"/>
    <property type="match status" value="1"/>
</dbReference>
<keyword evidence="4" id="KW-0808">Transferase</keyword>
<keyword evidence="5" id="KW-0418">Kinase</keyword>
<protein>
    <recommendedName>
        <fullName evidence="2">histidine kinase</fullName>
        <ecNumber evidence="2">2.7.13.3</ecNumber>
    </recommendedName>
</protein>
<dbReference type="InterPro" id="IPR003661">
    <property type="entry name" value="HisK_dim/P_dom"/>
</dbReference>
<dbReference type="PROSITE" id="PS50885">
    <property type="entry name" value="HAMP"/>
    <property type="match status" value="1"/>
</dbReference>
<dbReference type="GO" id="GO:0016020">
    <property type="term" value="C:membrane"/>
    <property type="evidence" value="ECO:0007669"/>
    <property type="project" value="InterPro"/>
</dbReference>
<dbReference type="GO" id="GO:0030295">
    <property type="term" value="F:protein kinase activator activity"/>
    <property type="evidence" value="ECO:0007669"/>
    <property type="project" value="TreeGrafter"/>
</dbReference>
<dbReference type="Pfam" id="PF00672">
    <property type="entry name" value="HAMP"/>
    <property type="match status" value="1"/>
</dbReference>
<keyword evidence="7" id="KW-0812">Transmembrane</keyword>
<dbReference type="InterPro" id="IPR036097">
    <property type="entry name" value="HisK_dim/P_sf"/>
</dbReference>
<dbReference type="Gene3D" id="3.30.565.10">
    <property type="entry name" value="Histidine kinase-like ATPase, C-terminal domain"/>
    <property type="match status" value="1"/>
</dbReference>
<dbReference type="InterPro" id="IPR003660">
    <property type="entry name" value="HAMP_dom"/>
</dbReference>
<dbReference type="SMART" id="SM00387">
    <property type="entry name" value="HATPase_c"/>
    <property type="match status" value="1"/>
</dbReference>
<dbReference type="GO" id="GO:0000155">
    <property type="term" value="F:phosphorelay sensor kinase activity"/>
    <property type="evidence" value="ECO:0007669"/>
    <property type="project" value="InterPro"/>
</dbReference>
<dbReference type="FunFam" id="3.30.565.10:FF:000006">
    <property type="entry name" value="Sensor histidine kinase WalK"/>
    <property type="match status" value="1"/>
</dbReference>
<dbReference type="GO" id="GO:0000156">
    <property type="term" value="F:phosphorelay response regulator activity"/>
    <property type="evidence" value="ECO:0007669"/>
    <property type="project" value="TreeGrafter"/>
</dbReference>
<evidence type="ECO:0000259" key="8">
    <source>
        <dbReference type="PROSITE" id="PS50109"/>
    </source>
</evidence>
<dbReference type="EC" id="2.7.13.3" evidence="2"/>
<dbReference type="PRINTS" id="PR00344">
    <property type="entry name" value="BCTRLSENSOR"/>
</dbReference>
<keyword evidence="6" id="KW-0175">Coiled coil</keyword>
<dbReference type="Gene3D" id="6.10.340.10">
    <property type="match status" value="1"/>
</dbReference>
<dbReference type="PROSITE" id="PS50109">
    <property type="entry name" value="HIS_KIN"/>
    <property type="match status" value="1"/>
</dbReference>
<evidence type="ECO:0000256" key="7">
    <source>
        <dbReference type="SAM" id="Phobius"/>
    </source>
</evidence>
<keyword evidence="7" id="KW-0472">Membrane</keyword>
<dbReference type="PANTHER" id="PTHR42878">
    <property type="entry name" value="TWO-COMPONENT HISTIDINE KINASE"/>
    <property type="match status" value="1"/>
</dbReference>
<feature type="transmembrane region" description="Helical" evidence="7">
    <location>
        <begin position="215"/>
        <end position="234"/>
    </location>
</feature>
<dbReference type="PANTHER" id="PTHR42878:SF15">
    <property type="entry name" value="BACTERIOPHYTOCHROME"/>
    <property type="match status" value="1"/>
</dbReference>
<dbReference type="SUPFAM" id="SSF55874">
    <property type="entry name" value="ATPase domain of HSP90 chaperone/DNA topoisomerase II/histidine kinase"/>
    <property type="match status" value="1"/>
</dbReference>
<organism evidence="10">
    <name type="scientific">hydrothermal vent metagenome</name>
    <dbReference type="NCBI Taxonomy" id="652676"/>
    <lineage>
        <taxon>unclassified sequences</taxon>
        <taxon>metagenomes</taxon>
        <taxon>ecological metagenomes</taxon>
    </lineage>
</organism>
<dbReference type="AlphaFoldDB" id="A0A3B1DK66"/>
<gene>
    <name evidence="10" type="ORF">MNBD_UNCLBAC01-485</name>
</gene>
<keyword evidence="7" id="KW-1133">Transmembrane helix</keyword>
<evidence type="ECO:0000256" key="6">
    <source>
        <dbReference type="SAM" id="Coils"/>
    </source>
</evidence>
<dbReference type="InterPro" id="IPR003594">
    <property type="entry name" value="HATPase_dom"/>
</dbReference>
<dbReference type="InterPro" id="IPR005467">
    <property type="entry name" value="His_kinase_dom"/>
</dbReference>
<accession>A0A3B1DK66</accession>
<dbReference type="SUPFAM" id="SSF47384">
    <property type="entry name" value="Homodimeric domain of signal transducing histidine kinase"/>
    <property type="match status" value="1"/>
</dbReference>
<dbReference type="SUPFAM" id="SSF158472">
    <property type="entry name" value="HAMP domain-like"/>
    <property type="match status" value="1"/>
</dbReference>
<reference evidence="10" key="1">
    <citation type="submission" date="2018-06" db="EMBL/GenBank/DDBJ databases">
        <authorList>
            <person name="Zhirakovskaya E."/>
        </authorList>
    </citation>
    <scope>NUCLEOTIDE SEQUENCE</scope>
</reference>
<dbReference type="GO" id="GO:0007234">
    <property type="term" value="P:osmosensory signaling via phosphorelay pathway"/>
    <property type="evidence" value="ECO:0007669"/>
    <property type="project" value="TreeGrafter"/>
</dbReference>
<dbReference type="InterPro" id="IPR036890">
    <property type="entry name" value="HATPase_C_sf"/>
</dbReference>
<evidence type="ECO:0000256" key="4">
    <source>
        <dbReference type="ARBA" id="ARBA00022679"/>
    </source>
</evidence>
<evidence type="ECO:0000256" key="3">
    <source>
        <dbReference type="ARBA" id="ARBA00022553"/>
    </source>
</evidence>
<dbReference type="Gene3D" id="1.10.287.130">
    <property type="match status" value="1"/>
</dbReference>
<evidence type="ECO:0000313" key="10">
    <source>
        <dbReference type="EMBL" id="VAX36444.1"/>
    </source>
</evidence>
<evidence type="ECO:0000256" key="2">
    <source>
        <dbReference type="ARBA" id="ARBA00012438"/>
    </source>
</evidence>